<gene>
    <name evidence="5" type="ORF">BTN85_1962</name>
</gene>
<dbReference type="SUPFAM" id="SSF52540">
    <property type="entry name" value="P-loop containing nucleoside triphosphate hydrolases"/>
    <property type="match status" value="1"/>
</dbReference>
<dbReference type="Pfam" id="PF00005">
    <property type="entry name" value="ABC_tran"/>
    <property type="match status" value="1"/>
</dbReference>
<keyword evidence="2" id="KW-0547">Nucleotide-binding</keyword>
<dbReference type="PANTHER" id="PTHR42939">
    <property type="entry name" value="ABC TRANSPORTER ATP-BINDING PROTEIN ALBC-RELATED"/>
    <property type="match status" value="1"/>
</dbReference>
<dbReference type="PROSITE" id="PS50893">
    <property type="entry name" value="ABC_TRANSPORTER_2"/>
    <property type="match status" value="1"/>
</dbReference>
<dbReference type="Proteomes" id="UP000185744">
    <property type="component" value="Unassembled WGS sequence"/>
</dbReference>
<dbReference type="CDD" id="cd03230">
    <property type="entry name" value="ABC_DR_subfamily_A"/>
    <property type="match status" value="1"/>
</dbReference>
<comment type="caution">
    <text evidence="5">The sequence shown here is derived from an EMBL/GenBank/DDBJ whole genome shotgun (WGS) entry which is preliminary data.</text>
</comment>
<feature type="domain" description="ABC transporter" evidence="4">
    <location>
        <begin position="6"/>
        <end position="233"/>
    </location>
</feature>
<dbReference type="InterPro" id="IPR051782">
    <property type="entry name" value="ABC_Transporter_VariousFunc"/>
</dbReference>
<evidence type="ECO:0000256" key="2">
    <source>
        <dbReference type="ARBA" id="ARBA00022741"/>
    </source>
</evidence>
<keyword evidence="1" id="KW-0813">Transport</keyword>
<evidence type="ECO:0000313" key="6">
    <source>
        <dbReference type="Proteomes" id="UP000185744"/>
    </source>
</evidence>
<dbReference type="AlphaFoldDB" id="A0A1Q6DSK8"/>
<evidence type="ECO:0000313" key="5">
    <source>
        <dbReference type="EMBL" id="OKY77312.1"/>
    </source>
</evidence>
<dbReference type="InterPro" id="IPR003593">
    <property type="entry name" value="AAA+_ATPase"/>
</dbReference>
<protein>
    <submittedName>
        <fullName evidence="5">ABC-type multidrug transport system, ATPase component CcmA</fullName>
    </submittedName>
</protein>
<evidence type="ECO:0000256" key="3">
    <source>
        <dbReference type="ARBA" id="ARBA00022840"/>
    </source>
</evidence>
<dbReference type="PANTHER" id="PTHR42939:SF1">
    <property type="entry name" value="ABC TRANSPORTER ATP-BINDING PROTEIN ALBC-RELATED"/>
    <property type="match status" value="1"/>
</dbReference>
<evidence type="ECO:0000259" key="4">
    <source>
        <dbReference type="PROSITE" id="PS50893"/>
    </source>
</evidence>
<reference evidence="5" key="1">
    <citation type="submission" date="2016-12" db="EMBL/GenBank/DDBJ databases">
        <title>Discovery of methanogenic haloarchaea.</title>
        <authorList>
            <person name="Sorokin D.Y."/>
            <person name="Makarova K.S."/>
            <person name="Abbas B."/>
            <person name="Ferrer M."/>
            <person name="Golyshin P.N."/>
        </authorList>
    </citation>
    <scope>NUCLEOTIDE SEQUENCE [LARGE SCALE GENOMIC DNA]</scope>
    <source>
        <strain evidence="5">HMET1</strain>
    </source>
</reference>
<evidence type="ECO:0000256" key="1">
    <source>
        <dbReference type="ARBA" id="ARBA00022448"/>
    </source>
</evidence>
<dbReference type="Gene3D" id="3.40.50.300">
    <property type="entry name" value="P-loop containing nucleotide triphosphate hydrolases"/>
    <property type="match status" value="1"/>
</dbReference>
<dbReference type="GO" id="GO:0005524">
    <property type="term" value="F:ATP binding"/>
    <property type="evidence" value="ECO:0007669"/>
    <property type="project" value="UniProtKB-KW"/>
</dbReference>
<dbReference type="InParanoid" id="A0A1Q6DSK8"/>
<dbReference type="EMBL" id="MSDW01000002">
    <property type="protein sequence ID" value="OKY77312.1"/>
    <property type="molecule type" value="Genomic_DNA"/>
</dbReference>
<sequence>MTDLAIKTLKLTKKFDGFRAVNKLNLEIEKGWFFGFLGPNGAGKTTAMRMMTGRLRPTEGDTLINGTSVKENPINVKSQIGVLEDEPKLYERLTPVEFLEFVKDIYNVEDSNKVEELLSLVDLEHKRDSLIIDLSHGMRKKVGLAAELIHEPEILFLDEPFAGIDPVSSKAIKDALVEMTNKGITIFLSTHILEVAEKLCENVAIIDKGEILARGDISNLRRKAELGERSSLEDIFLKLVEEAEEVEI</sequence>
<dbReference type="InterPro" id="IPR003439">
    <property type="entry name" value="ABC_transporter-like_ATP-bd"/>
</dbReference>
<dbReference type="GO" id="GO:0016887">
    <property type="term" value="F:ATP hydrolysis activity"/>
    <property type="evidence" value="ECO:0007669"/>
    <property type="project" value="InterPro"/>
</dbReference>
<dbReference type="STRING" id="1903181.BTN85_1962"/>
<dbReference type="SMART" id="SM00382">
    <property type="entry name" value="AAA"/>
    <property type="match status" value="1"/>
</dbReference>
<keyword evidence="3" id="KW-0067">ATP-binding</keyword>
<accession>A0A1Q6DSK8</accession>
<name>A0A1Q6DSK8_METT1</name>
<keyword evidence="6" id="KW-1185">Reference proteome</keyword>
<dbReference type="InterPro" id="IPR017871">
    <property type="entry name" value="ABC_transporter-like_CS"/>
</dbReference>
<proteinExistence type="predicted"/>
<dbReference type="PROSITE" id="PS00211">
    <property type="entry name" value="ABC_TRANSPORTER_1"/>
    <property type="match status" value="1"/>
</dbReference>
<organism evidence="5 6">
    <name type="scientific">Methanohalarchaeum thermophilum</name>
    <dbReference type="NCBI Taxonomy" id="1903181"/>
    <lineage>
        <taxon>Archaea</taxon>
        <taxon>Methanobacteriati</taxon>
        <taxon>Methanobacteriota</taxon>
        <taxon>Methanonatronarchaeia</taxon>
        <taxon>Methanonatronarchaeales</taxon>
        <taxon>Methanonatronarchaeaceae</taxon>
        <taxon>Candidatus Methanohalarchaeum</taxon>
    </lineage>
</organism>
<dbReference type="InterPro" id="IPR027417">
    <property type="entry name" value="P-loop_NTPase"/>
</dbReference>